<dbReference type="Proteomes" id="UP000827976">
    <property type="component" value="Chromosome 7"/>
</dbReference>
<sequence length="319" mass="36836">MNIVSWNVRGLGQASKRFLVKDFLNLHFADVCCLQESKLEKISLATWREIGGQRLNQFLFLLARGLARGIIIGWNSALVITVDICSNRDRLCWRCTRVYGPNARSWKPAFWGELRDYATEANVPWVLCGDFNAIFSLEDKPSGIPSLVDIRMSSSFLHDFLLREPSAMGRRFTRTNGQADLVWVKLDRFPVNITFVNCFSRLFQECLPRLGSDHVPIRLAAASQGSVPRQFRFELVWFIAEGFKDLIHKWWTETTPEDSMCHIWETWRLRISLGFRALGEWIVKALVWNVWIARNDCIFNANVLSVTSVISKCDHMILF</sequence>
<accession>A0ACB7VSF6</accession>
<proteinExistence type="predicted"/>
<organism evidence="1 2">
    <name type="scientific">Dioscorea alata</name>
    <name type="common">Purple yam</name>
    <dbReference type="NCBI Taxonomy" id="55571"/>
    <lineage>
        <taxon>Eukaryota</taxon>
        <taxon>Viridiplantae</taxon>
        <taxon>Streptophyta</taxon>
        <taxon>Embryophyta</taxon>
        <taxon>Tracheophyta</taxon>
        <taxon>Spermatophyta</taxon>
        <taxon>Magnoliopsida</taxon>
        <taxon>Liliopsida</taxon>
        <taxon>Dioscoreales</taxon>
        <taxon>Dioscoreaceae</taxon>
        <taxon>Dioscorea</taxon>
    </lineage>
</organism>
<name>A0ACB7VSF6_DIOAL</name>
<reference evidence="2" key="1">
    <citation type="journal article" date="2022" name="Nat. Commun.">
        <title>Chromosome evolution and the genetic basis of agronomically important traits in greater yam.</title>
        <authorList>
            <person name="Bredeson J.V."/>
            <person name="Lyons J.B."/>
            <person name="Oniyinde I.O."/>
            <person name="Okereke N.R."/>
            <person name="Kolade O."/>
            <person name="Nnabue I."/>
            <person name="Nwadili C.O."/>
            <person name="Hribova E."/>
            <person name="Parker M."/>
            <person name="Nwogha J."/>
            <person name="Shu S."/>
            <person name="Carlson J."/>
            <person name="Kariba R."/>
            <person name="Muthemba S."/>
            <person name="Knop K."/>
            <person name="Barton G.J."/>
            <person name="Sherwood A.V."/>
            <person name="Lopez-Montes A."/>
            <person name="Asiedu R."/>
            <person name="Jamnadass R."/>
            <person name="Muchugi A."/>
            <person name="Goodstein D."/>
            <person name="Egesi C.N."/>
            <person name="Featherston J."/>
            <person name="Asfaw A."/>
            <person name="Simpson G.G."/>
            <person name="Dolezel J."/>
            <person name="Hendre P.S."/>
            <person name="Van Deynze A."/>
            <person name="Kumar P.L."/>
            <person name="Obidiegwu J.E."/>
            <person name="Bhattacharjee R."/>
            <person name="Rokhsar D.S."/>
        </authorList>
    </citation>
    <scope>NUCLEOTIDE SEQUENCE [LARGE SCALE GENOMIC DNA]</scope>
    <source>
        <strain evidence="2">cv. TDa95/00328</strain>
    </source>
</reference>
<evidence type="ECO:0000313" key="2">
    <source>
        <dbReference type="Proteomes" id="UP000827976"/>
    </source>
</evidence>
<keyword evidence="2" id="KW-1185">Reference proteome</keyword>
<dbReference type="EMBL" id="CM037017">
    <property type="protein sequence ID" value="KAH7677354.1"/>
    <property type="molecule type" value="Genomic_DNA"/>
</dbReference>
<protein>
    <submittedName>
        <fullName evidence="1">DNase I-like protein</fullName>
    </submittedName>
</protein>
<comment type="caution">
    <text evidence="1">The sequence shown here is derived from an EMBL/GenBank/DDBJ whole genome shotgun (WGS) entry which is preliminary data.</text>
</comment>
<evidence type="ECO:0000313" key="1">
    <source>
        <dbReference type="EMBL" id="KAH7677354.1"/>
    </source>
</evidence>
<gene>
    <name evidence="1" type="ORF">IHE45_07G078400</name>
</gene>